<gene>
    <name evidence="2" type="ORF">AVDCRST_MAG67-995</name>
</gene>
<feature type="compositionally biased region" description="Basic and acidic residues" evidence="1">
    <location>
        <begin position="28"/>
        <end position="37"/>
    </location>
</feature>
<dbReference type="AlphaFoldDB" id="A0A6J4S3E8"/>
<evidence type="ECO:0000313" key="2">
    <source>
        <dbReference type="EMBL" id="CAA9484018.1"/>
    </source>
</evidence>
<protein>
    <submittedName>
        <fullName evidence="2">Uncharacterized protein</fullName>
    </submittedName>
</protein>
<feature type="region of interest" description="Disordered" evidence="1">
    <location>
        <begin position="1"/>
        <end position="74"/>
    </location>
</feature>
<name>A0A6J4S3E8_9ACTN</name>
<dbReference type="EMBL" id="CADCVQ010000051">
    <property type="protein sequence ID" value="CAA9484018.1"/>
    <property type="molecule type" value="Genomic_DNA"/>
</dbReference>
<feature type="compositionally biased region" description="Low complexity" evidence="1">
    <location>
        <begin position="39"/>
        <end position="53"/>
    </location>
</feature>
<accession>A0A6J4S3E8</accession>
<sequence length="111" mass="12187">MARATSYSGRPGIPMSNDTTPASIMRPLVDDLRERRAGRGSAARRSGSTASSRRQAHRARADRPARRRRDVHPEINIRAGIHHSVRGMVDKQAPADGVVMPFVWLLGVVPV</sequence>
<organism evidence="2">
    <name type="scientific">uncultured Solirubrobacteraceae bacterium</name>
    <dbReference type="NCBI Taxonomy" id="1162706"/>
    <lineage>
        <taxon>Bacteria</taxon>
        <taxon>Bacillati</taxon>
        <taxon>Actinomycetota</taxon>
        <taxon>Thermoleophilia</taxon>
        <taxon>Solirubrobacterales</taxon>
        <taxon>Solirubrobacteraceae</taxon>
        <taxon>environmental samples</taxon>
    </lineage>
</organism>
<reference evidence="2" key="1">
    <citation type="submission" date="2020-02" db="EMBL/GenBank/DDBJ databases">
        <authorList>
            <person name="Meier V. D."/>
        </authorList>
    </citation>
    <scope>NUCLEOTIDE SEQUENCE</scope>
    <source>
        <strain evidence="2">AVDCRST_MAG67</strain>
    </source>
</reference>
<evidence type="ECO:0000256" key="1">
    <source>
        <dbReference type="SAM" id="MobiDB-lite"/>
    </source>
</evidence>
<proteinExistence type="predicted"/>